<dbReference type="InterPro" id="IPR036339">
    <property type="entry name" value="PUB-like_dom_sf"/>
</dbReference>
<organism evidence="1 2">
    <name type="scientific">Reticulomyxa filosa</name>
    <dbReference type="NCBI Taxonomy" id="46433"/>
    <lineage>
        <taxon>Eukaryota</taxon>
        <taxon>Sar</taxon>
        <taxon>Rhizaria</taxon>
        <taxon>Retaria</taxon>
        <taxon>Foraminifera</taxon>
        <taxon>Monothalamids</taxon>
        <taxon>Reticulomyxidae</taxon>
        <taxon>Reticulomyxa</taxon>
    </lineage>
</organism>
<dbReference type="SUPFAM" id="SSF56399">
    <property type="entry name" value="ADP-ribosylation"/>
    <property type="match status" value="1"/>
</dbReference>
<dbReference type="SUPFAM" id="SSF143503">
    <property type="entry name" value="PUG domain-like"/>
    <property type="match status" value="1"/>
</dbReference>
<dbReference type="AlphaFoldDB" id="X6MRX8"/>
<name>X6MRX8_RETFI</name>
<dbReference type="OrthoDB" id="9990006at2759"/>
<dbReference type="EMBL" id="ASPP01018069">
    <property type="protein sequence ID" value="ETO16584.1"/>
    <property type="molecule type" value="Genomic_DNA"/>
</dbReference>
<comment type="caution">
    <text evidence="1">The sequence shown here is derived from an EMBL/GenBank/DDBJ whole genome shotgun (WGS) entry which is preliminary data.</text>
</comment>
<reference evidence="1 2" key="1">
    <citation type="journal article" date="2013" name="Curr. Biol.">
        <title>The Genome of the Foraminiferan Reticulomyxa filosa.</title>
        <authorList>
            <person name="Glockner G."/>
            <person name="Hulsmann N."/>
            <person name="Schleicher M."/>
            <person name="Noegel A.A."/>
            <person name="Eichinger L."/>
            <person name="Gallinger C."/>
            <person name="Pawlowski J."/>
            <person name="Sierra R."/>
            <person name="Euteneuer U."/>
            <person name="Pillet L."/>
            <person name="Moustafa A."/>
            <person name="Platzer M."/>
            <person name="Groth M."/>
            <person name="Szafranski K."/>
            <person name="Schliwa M."/>
        </authorList>
    </citation>
    <scope>NUCLEOTIDE SEQUENCE [LARGE SCALE GENOMIC DNA]</scope>
</reference>
<protein>
    <submittedName>
        <fullName evidence="1">Uncharacterized protein</fullName>
    </submittedName>
</protein>
<evidence type="ECO:0000313" key="1">
    <source>
        <dbReference type="EMBL" id="ETO16584.1"/>
    </source>
</evidence>
<accession>X6MRX8</accession>
<gene>
    <name evidence="1" type="ORF">RFI_20754</name>
</gene>
<dbReference type="Proteomes" id="UP000023152">
    <property type="component" value="Unassembled WGS sequence"/>
</dbReference>
<proteinExistence type="predicted"/>
<keyword evidence="2" id="KW-1185">Reference proteome</keyword>
<evidence type="ECO:0000313" key="2">
    <source>
        <dbReference type="Proteomes" id="UP000023152"/>
    </source>
</evidence>
<dbReference type="Gene3D" id="3.90.176.10">
    <property type="entry name" value="Toxin ADP-ribosyltransferase, Chain A, domain 1"/>
    <property type="match status" value="1"/>
</dbReference>
<sequence>MLEQLQQAFPKIDNKNILQIWNWFNGNVDETKTVLALLTENTLQEIFVFFLKQNVTSSSSKTIGNIIEHSTTLEQQMFLWKLLKLFDGKVEKTIILQIWKNSNQFYYETLLTLQDICFNHSLKEQKEDSELRIIREMCSNILWNILNNPKQIKYRQISHKNLYNTLLSKCKKLGGNVDQIHEYMEYHIQQFGFKKRNDSNWYYSNDNIQLLSLWRYYKAVINEQIIKTTHNVCFLNKNDRYKTRYGIPERVCMLSNGKWRDYESVFDYEHRTIMLFNQNKLKIKSLQVGNPKRPSLEFNVHIQWYNDLNDVNNTHAKWACLILNHTWHFRTMDQFDRSELSNCCSEFNTFHVLWKDGIKTHKESLNPYLITLEQGIERVKDKLQMRDHFIFGKDELILFECEFDKWNPPIISNMIEENVLLHDIYKHLHHYPIIQVYWEITYRFMLPYKRTIDINRTNLPKNRDICVEFYPLMEKPTFNPFLYECDVHKLQFIQDMLQFKVQGNHSLQRLLHEVIENGYLCDLITYQYAKNKKEEKKFHANIKQQINYDKNDEEGKLLLNDKILTILNELKILYHDDIHKHMGYPLQLHHICAILLYCGKSCNSEFSYDQIQFRHYKWPYLDSYLQDAIFILHAHERREESEMELYCGLKKVRLENIKKRIKEGNFISYVSTSDDLQVAKMFRSDQGCILHFHPSMRRGLNIYSCDVSWISPFKHEREILFSRSGVNFIHDEKTHKKYASWNAKVESEDEYTQMILLKWTKYDEYIQQIIQISTIWNYSIDLNLIYVVLDYWNEGDMNETIELLLDFEKWKVKDNNEQKYKEKINEFVERRCCNHNINLFSIFFFEKYKGRKAIEHATINTVNNGLPFVKSDKETWIKVKIA</sequence>